<feature type="chain" id="PRO_5012915906" evidence="3">
    <location>
        <begin position="38"/>
        <end position="1109"/>
    </location>
</feature>
<evidence type="ECO:0000313" key="6">
    <source>
        <dbReference type="Proteomes" id="UP000218287"/>
    </source>
</evidence>
<dbReference type="EMBL" id="AP018174">
    <property type="protein sequence ID" value="BAY14506.1"/>
    <property type="molecule type" value="Genomic_DNA"/>
</dbReference>
<evidence type="ECO:0000256" key="2">
    <source>
        <dbReference type="SAM" id="MobiDB-lite"/>
    </source>
</evidence>
<dbReference type="Gene3D" id="3.40.190.10">
    <property type="entry name" value="Periplasmic binding protein-like II"/>
    <property type="match status" value="2"/>
</dbReference>
<gene>
    <name evidence="5" type="ORF">NIES21_02630</name>
</gene>
<feature type="region of interest" description="Disordered" evidence="2">
    <location>
        <begin position="415"/>
        <end position="435"/>
    </location>
</feature>
<dbReference type="InterPro" id="IPR032585">
    <property type="entry name" value="DUF4912"/>
</dbReference>
<organism evidence="5 6">
    <name type="scientific">Anabaenopsis circularis NIES-21</name>
    <dbReference type="NCBI Taxonomy" id="1085406"/>
    <lineage>
        <taxon>Bacteria</taxon>
        <taxon>Bacillati</taxon>
        <taxon>Cyanobacteriota</taxon>
        <taxon>Cyanophyceae</taxon>
        <taxon>Nostocales</taxon>
        <taxon>Nodulariaceae</taxon>
        <taxon>Anabaenopsis</taxon>
    </lineage>
</organism>
<name>A0A1Z4GB14_9CYAN</name>
<dbReference type="PANTHER" id="PTHR30570">
    <property type="entry name" value="PERIPLASMIC PHOSPHATE BINDING COMPONENT OF PHOSPHATE ABC TRANSPORTER"/>
    <property type="match status" value="1"/>
</dbReference>
<sequence>MGQQQKKDSAIVNLALTLALATTPMAATLFVSTSVLAQSATDTPSFSLPQTVENGSTVRVDGSSSLALINQNLKAGFEKQFAGTKVEVANNGTDAAIKAVLEGKTDIAAIGRGLTPEEKAQGLEQVRLHREKIAIIVGEENPFKGSLTDKQFARIFRGKSVTDWSQLGGTAGKIRVIDRPDTSDTRQALNNYPVFKAAKFATSDTATKLTEDNTAEIVKQLGKDGISYARVNQISKLPGVRVLQLHQALPNDPKYPFSQPLVYVYKKNPSPAVAGFLGFALAKPGKQAIETARTEEADAIAKGESPTLLLAVNPPSPPEATPQASVSPFTTAVPVATTAPTATAPQQPPASIAPAATGEQQPSTSTAPAATGEQQPVPPAANNPIAQGQIPLWWLLLPVGVIAGLLLWMIRTSPSGSPTAEDIPPANPQPPAPEIAPAMETTAISEPVAEVSPTKWANGNGSYNGANVLEGTIPASTTDAAVAIGTGAVIGSIIVGKNSENHQAEDSGYDLGISPWDMEAPAAVVNTSYPPMIDRSKTTANSESSTISDQQEATPATVEVPPEITPVAAVHQTETETNVTLDLPEIPENSIDEDDWGFELTEDVTEQDSQLDPEIEKLNFVADAAEPELEPTEELIVTNSESLPGAGMGDWSGINLPESAGQIPTTTTTEILAIADPHSSVTLTPKTHDLADVTWEISATGQQIIHNAGLSQFILRLYDVTDIDMSYQQPHLVQQYECEITTSGGSVAIPQTERDYVAAIGYETADNGWVTLAHSQIARVFGSAYTNPKAANVVLVDETSTVTLTPSSHQLADIAWHISDTSKQMLQNAGIFQLALRLYDVTNIDMSYQQPQLVQQYEFDFATSASSVGIPIADHDYIAEIGYLIVGNRWVSIARSPIVRVFSPLYTEDEHLPTLDQPSPSPIDNSNITLTSRTPKWAYAAWEISETRKQMLQNAGILQLALRLYDATDIDMSYQQPQLIQQYECEEITHDRYVAIPTSDRDYMIELGYATEGDGWVTIARSTAVRIFSRPQRDFWFVADAELIIHGATEPNATVNIAGNPIALKPDGTFHLRVPFSENLIDYLMTAVAADGEKSKTIHKKFSQEVPEA</sequence>
<evidence type="ECO:0000313" key="5">
    <source>
        <dbReference type="EMBL" id="BAY14506.1"/>
    </source>
</evidence>
<feature type="domain" description="PBP" evidence="4">
    <location>
        <begin position="56"/>
        <end position="281"/>
    </location>
</feature>
<evidence type="ECO:0000259" key="4">
    <source>
        <dbReference type="Pfam" id="PF12849"/>
    </source>
</evidence>
<dbReference type="OrthoDB" id="417618at2"/>
<dbReference type="AlphaFoldDB" id="A0A1Z4GB14"/>
<feature type="compositionally biased region" description="Low complexity" evidence="2">
    <location>
        <begin position="340"/>
        <end position="357"/>
    </location>
</feature>
<feature type="region of interest" description="Disordered" evidence="2">
    <location>
        <begin position="340"/>
        <end position="382"/>
    </location>
</feature>
<protein>
    <submittedName>
        <fullName evidence="5">Putative phosphate transport system substrate-binding protein</fullName>
    </submittedName>
</protein>
<keyword evidence="1 3" id="KW-0732">Signal</keyword>
<evidence type="ECO:0000256" key="1">
    <source>
        <dbReference type="ARBA" id="ARBA00022729"/>
    </source>
</evidence>
<evidence type="ECO:0000256" key="3">
    <source>
        <dbReference type="SAM" id="SignalP"/>
    </source>
</evidence>
<proteinExistence type="predicted"/>
<feature type="compositionally biased region" description="Pro residues" evidence="2">
    <location>
        <begin position="425"/>
        <end position="434"/>
    </location>
</feature>
<dbReference type="Proteomes" id="UP000218287">
    <property type="component" value="Chromosome"/>
</dbReference>
<feature type="compositionally biased region" description="Polar residues" evidence="2">
    <location>
        <begin position="358"/>
        <end position="374"/>
    </location>
</feature>
<dbReference type="PANTHER" id="PTHR30570:SF1">
    <property type="entry name" value="PHOSPHATE-BINDING PROTEIN PSTS"/>
    <property type="match status" value="1"/>
</dbReference>
<keyword evidence="6" id="KW-1185">Reference proteome</keyword>
<feature type="compositionally biased region" description="Polar residues" evidence="2">
    <location>
        <begin position="538"/>
        <end position="554"/>
    </location>
</feature>
<dbReference type="InterPro" id="IPR050811">
    <property type="entry name" value="Phosphate_ABC_transporter"/>
</dbReference>
<feature type="signal peptide" evidence="3">
    <location>
        <begin position="1"/>
        <end position="37"/>
    </location>
</feature>
<accession>A0A1Z4GB14</accession>
<dbReference type="Pfam" id="PF16258">
    <property type="entry name" value="DUF4912"/>
    <property type="match status" value="3"/>
</dbReference>
<dbReference type="InterPro" id="IPR024370">
    <property type="entry name" value="PBP_domain"/>
</dbReference>
<reference evidence="5 6" key="1">
    <citation type="submission" date="2017-06" db="EMBL/GenBank/DDBJ databases">
        <title>Genome sequencing of cyanobaciteial culture collection at National Institute for Environmental Studies (NIES).</title>
        <authorList>
            <person name="Hirose Y."/>
            <person name="Shimura Y."/>
            <person name="Fujisawa T."/>
            <person name="Nakamura Y."/>
            <person name="Kawachi M."/>
        </authorList>
    </citation>
    <scope>NUCLEOTIDE SEQUENCE [LARGE SCALE GENOMIC DNA]</scope>
    <source>
        <strain evidence="5 6">NIES-21</strain>
    </source>
</reference>
<dbReference type="SUPFAM" id="SSF53850">
    <property type="entry name" value="Periplasmic binding protein-like II"/>
    <property type="match status" value="1"/>
</dbReference>
<feature type="region of interest" description="Disordered" evidence="2">
    <location>
        <begin position="535"/>
        <end position="558"/>
    </location>
</feature>
<dbReference type="Pfam" id="PF12849">
    <property type="entry name" value="PBP_like_2"/>
    <property type="match status" value="1"/>
</dbReference>